<protein>
    <submittedName>
        <fullName evidence="1">SRPBCC family protein</fullName>
    </submittedName>
</protein>
<dbReference type="CDD" id="cd07812">
    <property type="entry name" value="SRPBCC"/>
    <property type="match status" value="1"/>
</dbReference>
<evidence type="ECO:0000313" key="1">
    <source>
        <dbReference type="EMBL" id="TCJ28323.1"/>
    </source>
</evidence>
<dbReference type="InterPro" id="IPR019587">
    <property type="entry name" value="Polyketide_cyclase/dehydratase"/>
</dbReference>
<organism evidence="1 2">
    <name type="scientific">Nocardioides jejuensis</name>
    <dbReference type="NCBI Taxonomy" id="2502782"/>
    <lineage>
        <taxon>Bacteria</taxon>
        <taxon>Bacillati</taxon>
        <taxon>Actinomycetota</taxon>
        <taxon>Actinomycetes</taxon>
        <taxon>Propionibacteriales</taxon>
        <taxon>Nocardioidaceae</taxon>
        <taxon>Nocardioides</taxon>
    </lineage>
</organism>
<dbReference type="RefSeq" id="WP_131583033.1">
    <property type="nucleotide sequence ID" value="NZ_SJZJ01000011.1"/>
</dbReference>
<gene>
    <name evidence="1" type="ORF">EPD65_08285</name>
</gene>
<proteinExistence type="predicted"/>
<dbReference type="EMBL" id="SJZJ01000011">
    <property type="protein sequence ID" value="TCJ28323.1"/>
    <property type="molecule type" value="Genomic_DNA"/>
</dbReference>
<dbReference type="Pfam" id="PF10604">
    <property type="entry name" value="Polyketide_cyc2"/>
    <property type="match status" value="1"/>
</dbReference>
<reference evidence="1 2" key="1">
    <citation type="submission" date="2019-03" db="EMBL/GenBank/DDBJ databases">
        <authorList>
            <person name="Kim M.K.M."/>
        </authorList>
    </citation>
    <scope>NUCLEOTIDE SEQUENCE [LARGE SCALE GENOMIC DNA]</scope>
    <source>
        <strain evidence="1 2">18JY15-6</strain>
    </source>
</reference>
<dbReference type="OrthoDB" id="4560923at2"/>
<dbReference type="SUPFAM" id="SSF55961">
    <property type="entry name" value="Bet v1-like"/>
    <property type="match status" value="1"/>
</dbReference>
<dbReference type="Gene3D" id="3.30.530.20">
    <property type="match status" value="1"/>
</dbReference>
<dbReference type="Proteomes" id="UP000295453">
    <property type="component" value="Unassembled WGS sequence"/>
</dbReference>
<dbReference type="InterPro" id="IPR023393">
    <property type="entry name" value="START-like_dom_sf"/>
</dbReference>
<name>A0A4R1CB72_9ACTN</name>
<keyword evidence="2" id="KW-1185">Reference proteome</keyword>
<accession>A0A4R1CB72</accession>
<comment type="caution">
    <text evidence="1">The sequence shown here is derived from an EMBL/GenBank/DDBJ whole genome shotgun (WGS) entry which is preliminary data.</text>
</comment>
<sequence>MADVTIDLDINASATDVFNYISDYTKCSSYIYGLQHLQPLTELTRGKGAKFEGRVKMGASLESCVEVTEFEEGVHYATQSFKGVKNGMDWTVSPVDDGNAKVRLIWTFDFGSGIAGRTIGKLVEPFIKIAAKQSAEDLKNGIEAGA</sequence>
<evidence type="ECO:0000313" key="2">
    <source>
        <dbReference type="Proteomes" id="UP000295453"/>
    </source>
</evidence>
<dbReference type="AlphaFoldDB" id="A0A4R1CB72"/>